<dbReference type="RefSeq" id="WP_227701439.1">
    <property type="nucleotide sequence ID" value="NZ_JAJEQW010000013.1"/>
</dbReference>
<reference evidence="1" key="2">
    <citation type="submission" date="2021-10" db="EMBL/GenBank/DDBJ databases">
        <title>Anaerobic single-cell dispensing facilitates the cultivation of human gut bacteria.</title>
        <authorList>
            <person name="Afrizal A."/>
        </authorList>
    </citation>
    <scope>NUCLEOTIDE SEQUENCE</scope>
    <source>
        <strain evidence="1">CLA-AA-H204</strain>
    </source>
</reference>
<sequence>MYYGKETDELKKAREEYEGIFGYDPNGEIELEFNEQDEYLAVLLQCIEEKKDMFDVLGGEEA</sequence>
<organism evidence="1 3">
    <name type="scientific">Roseburia amylophila</name>
    <dbReference type="NCBI Taxonomy" id="2981794"/>
    <lineage>
        <taxon>Bacteria</taxon>
        <taxon>Bacillati</taxon>
        <taxon>Bacillota</taxon>
        <taxon>Clostridia</taxon>
        <taxon>Lachnospirales</taxon>
        <taxon>Lachnospiraceae</taxon>
        <taxon>Roseburia</taxon>
    </lineage>
</organism>
<reference evidence="2" key="3">
    <citation type="submission" date="2022-09" db="EMBL/GenBank/DDBJ databases">
        <authorList>
            <person name="Hitch T.C.A."/>
        </authorList>
    </citation>
    <scope>NUCLEOTIDE SEQUENCE</scope>
    <source>
        <strain evidence="2">Sanger_19</strain>
    </source>
</reference>
<dbReference type="EMBL" id="JAJEQW010000013">
    <property type="protein sequence ID" value="MCC2242947.1"/>
    <property type="molecule type" value="Genomic_DNA"/>
</dbReference>
<accession>A0AAW4WJB9</accession>
<dbReference type="Proteomes" id="UP001209666">
    <property type="component" value="Unassembled WGS sequence"/>
</dbReference>
<protein>
    <submittedName>
        <fullName evidence="1">Uncharacterized protein</fullName>
    </submittedName>
</protein>
<evidence type="ECO:0000313" key="1">
    <source>
        <dbReference type="EMBL" id="MCC2242947.1"/>
    </source>
</evidence>
<dbReference type="Proteomes" id="UP001198893">
    <property type="component" value="Unassembled WGS sequence"/>
</dbReference>
<name>A0AAW4WJB9_9FIRM</name>
<evidence type="ECO:0000313" key="2">
    <source>
        <dbReference type="EMBL" id="MCU6717947.1"/>
    </source>
</evidence>
<keyword evidence="4" id="KW-1185">Reference proteome</keyword>
<evidence type="ECO:0000313" key="4">
    <source>
        <dbReference type="Proteomes" id="UP001209666"/>
    </source>
</evidence>
<reference evidence="2 4" key="1">
    <citation type="journal article" date="2021" name="ISME Commun">
        <title>Automated analysis of genomic sequences facilitates high-throughput and comprehensive description of bacteria.</title>
        <authorList>
            <person name="Hitch T.C.A."/>
        </authorList>
    </citation>
    <scope>NUCLEOTIDE SEQUENCE [LARGE SCALE GENOMIC DNA]</scope>
    <source>
        <strain evidence="2 4">Sanger_19</strain>
    </source>
</reference>
<comment type="caution">
    <text evidence="1">The sequence shown here is derived from an EMBL/GenBank/DDBJ whole genome shotgun (WGS) entry which is preliminary data.</text>
</comment>
<proteinExistence type="predicted"/>
<evidence type="ECO:0000313" key="3">
    <source>
        <dbReference type="Proteomes" id="UP001198893"/>
    </source>
</evidence>
<gene>
    <name evidence="1" type="ORF">LKD47_11635</name>
    <name evidence="2" type="ORF">OCV43_11795</name>
</gene>
<dbReference type="AlphaFoldDB" id="A0AAW4WJB9"/>
<dbReference type="EMBL" id="JAOQKI010000021">
    <property type="protein sequence ID" value="MCU6717947.1"/>
    <property type="molecule type" value="Genomic_DNA"/>
</dbReference>